<proteinExistence type="predicted"/>
<evidence type="ECO:0000313" key="2">
    <source>
        <dbReference type="Proteomes" id="UP001232063"/>
    </source>
</evidence>
<organism evidence="1 2">
    <name type="scientific">Xanthocytophaga agilis</name>
    <dbReference type="NCBI Taxonomy" id="3048010"/>
    <lineage>
        <taxon>Bacteria</taxon>
        <taxon>Pseudomonadati</taxon>
        <taxon>Bacteroidota</taxon>
        <taxon>Cytophagia</taxon>
        <taxon>Cytophagales</taxon>
        <taxon>Rhodocytophagaceae</taxon>
        <taxon>Xanthocytophaga</taxon>
    </lineage>
</organism>
<dbReference type="RefSeq" id="WP_314517251.1">
    <property type="nucleotide sequence ID" value="NZ_JASJOU010000015.1"/>
</dbReference>
<evidence type="ECO:0000313" key="1">
    <source>
        <dbReference type="EMBL" id="MDJ1505321.1"/>
    </source>
</evidence>
<dbReference type="EMBL" id="JASJOU010000015">
    <property type="protein sequence ID" value="MDJ1505321.1"/>
    <property type="molecule type" value="Genomic_DNA"/>
</dbReference>
<reference evidence="1" key="1">
    <citation type="submission" date="2023-05" db="EMBL/GenBank/DDBJ databases">
        <authorList>
            <person name="Zhang X."/>
        </authorList>
    </citation>
    <scope>NUCLEOTIDE SEQUENCE</scope>
    <source>
        <strain evidence="1">BD1B2-1</strain>
    </source>
</reference>
<keyword evidence="2" id="KW-1185">Reference proteome</keyword>
<protein>
    <submittedName>
        <fullName evidence="1">Uncharacterized protein</fullName>
    </submittedName>
</protein>
<gene>
    <name evidence="1" type="ORF">QNI22_31990</name>
</gene>
<name>A0AAE3UIF6_9BACT</name>
<accession>A0AAE3UIF6</accession>
<dbReference type="AlphaFoldDB" id="A0AAE3UIF6"/>
<sequence>MNPWQQTAAFASQLSSLAYELDLFGKARQALPDMLSTAQPLNGWTKADLDFLEIVNLSWKLCFIQESHQTEIEVTLTLWYGSEEVGYFDASFDLNGELSSSALKFHISRE</sequence>
<comment type="caution">
    <text evidence="1">The sequence shown here is derived from an EMBL/GenBank/DDBJ whole genome shotgun (WGS) entry which is preliminary data.</text>
</comment>
<dbReference type="Proteomes" id="UP001232063">
    <property type="component" value="Unassembled WGS sequence"/>
</dbReference>